<dbReference type="RefSeq" id="WP_090070689.1">
    <property type="nucleotide sequence ID" value="NZ_FOVR01000003.1"/>
</dbReference>
<feature type="signal peptide" evidence="1">
    <location>
        <begin position="1"/>
        <end position="23"/>
    </location>
</feature>
<feature type="chain" id="PRO_5011447770" description="Argininosuccinate lyase" evidence="1">
    <location>
        <begin position="24"/>
        <end position="109"/>
    </location>
</feature>
<accession>A0A1I5ECV5</accession>
<name>A0A1I5ECV5_9HYPH</name>
<proteinExistence type="predicted"/>
<evidence type="ECO:0000313" key="2">
    <source>
        <dbReference type="EMBL" id="SFO09458.1"/>
    </source>
</evidence>
<dbReference type="AlphaFoldDB" id="A0A1I5ECV5"/>
<sequence>MKVNFLAATIAGLTLAATSYAFAADRNVTIKNQTGYAIVEFYGSNSGTNEWEENILAGQRLNHGEAVEINFDDGTGNCMFDFLAVFEDDDRVTQENIDVCKIGTFTFGE</sequence>
<dbReference type="Proteomes" id="UP000199236">
    <property type="component" value="Unassembled WGS sequence"/>
</dbReference>
<dbReference type="EMBL" id="FOVR01000003">
    <property type="protein sequence ID" value="SFO09458.1"/>
    <property type="molecule type" value="Genomic_DNA"/>
</dbReference>
<dbReference type="OrthoDB" id="4736977at2"/>
<evidence type="ECO:0000313" key="3">
    <source>
        <dbReference type="Proteomes" id="UP000199236"/>
    </source>
</evidence>
<gene>
    <name evidence="2" type="ORF">SAMN04488056_103138</name>
</gene>
<reference evidence="2 3" key="1">
    <citation type="submission" date="2016-10" db="EMBL/GenBank/DDBJ databases">
        <authorList>
            <person name="de Groot N.N."/>
        </authorList>
    </citation>
    <scope>NUCLEOTIDE SEQUENCE [LARGE SCALE GENOMIC DNA]</scope>
    <source>
        <strain evidence="2 3">CGMCC 1.9157</strain>
    </source>
</reference>
<organism evidence="2 3">
    <name type="scientific">Cohaesibacter marisflavi</name>
    <dbReference type="NCBI Taxonomy" id="655353"/>
    <lineage>
        <taxon>Bacteria</taxon>
        <taxon>Pseudomonadati</taxon>
        <taxon>Pseudomonadota</taxon>
        <taxon>Alphaproteobacteria</taxon>
        <taxon>Hyphomicrobiales</taxon>
        <taxon>Cohaesibacteraceae</taxon>
    </lineage>
</organism>
<keyword evidence="3" id="KW-1185">Reference proteome</keyword>
<evidence type="ECO:0008006" key="4">
    <source>
        <dbReference type="Google" id="ProtNLM"/>
    </source>
</evidence>
<evidence type="ECO:0000256" key="1">
    <source>
        <dbReference type="SAM" id="SignalP"/>
    </source>
</evidence>
<protein>
    <recommendedName>
        <fullName evidence="4">Argininosuccinate lyase</fullName>
    </recommendedName>
</protein>
<keyword evidence="1" id="KW-0732">Signal</keyword>